<reference evidence="2" key="1">
    <citation type="journal article" date="2011" name="MBio">
        <title>Novel metabolic attributes of the genus Cyanothece, comprising a group of unicellular nitrogen-fixing Cyanobacteria.</title>
        <authorList>
            <person name="Bandyopadhyay A."/>
            <person name="Elvitigala T."/>
            <person name="Welsh E."/>
            <person name="Stockel J."/>
            <person name="Liberton M."/>
            <person name="Min H."/>
            <person name="Sherman L.A."/>
            <person name="Pakrasi H.B."/>
        </authorList>
    </citation>
    <scope>NUCLEOTIDE SEQUENCE [LARGE SCALE GENOMIC DNA]</scope>
    <source>
        <strain evidence="2">PCC 7822</strain>
    </source>
</reference>
<evidence type="ECO:0000313" key="1">
    <source>
        <dbReference type="EMBL" id="ADN12544.1"/>
    </source>
</evidence>
<keyword evidence="2" id="KW-1185">Reference proteome</keyword>
<organism evidence="1 2">
    <name type="scientific">Gloeothece verrucosa (strain PCC 7822)</name>
    <name type="common">Cyanothece sp. (strain PCC 7822)</name>
    <dbReference type="NCBI Taxonomy" id="497965"/>
    <lineage>
        <taxon>Bacteria</taxon>
        <taxon>Bacillati</taxon>
        <taxon>Cyanobacteriota</taxon>
        <taxon>Cyanophyceae</taxon>
        <taxon>Oscillatoriophycideae</taxon>
        <taxon>Chroococcales</taxon>
        <taxon>Aphanothecaceae</taxon>
        <taxon>Gloeothece</taxon>
        <taxon>Gloeothece verrucosa</taxon>
    </lineage>
</organism>
<evidence type="ECO:0000313" key="2">
    <source>
        <dbReference type="Proteomes" id="UP000008206"/>
    </source>
</evidence>
<gene>
    <name evidence="1" type="ordered locus">Cyan7822_0502</name>
</gene>
<dbReference type="RefSeq" id="WP_013320654.1">
    <property type="nucleotide sequence ID" value="NC_014501.1"/>
</dbReference>
<accession>E0U8A8</accession>
<protein>
    <submittedName>
        <fullName evidence="1">Uncharacterized protein</fullName>
    </submittedName>
</protein>
<dbReference type="EMBL" id="CP002198">
    <property type="protein sequence ID" value="ADN12544.1"/>
    <property type="molecule type" value="Genomic_DNA"/>
</dbReference>
<dbReference type="STRING" id="497965.Cyan7822_0502"/>
<name>E0U8A8_GLOV7</name>
<dbReference type="KEGG" id="cyj:Cyan7822_0502"/>
<sequence>MISPVQSAIQIELFPIEDTIYTLIIESIPLNERVLPEWEYRLIHHETGLQVPGQFTKAQAEQIQKVTQQWDWSVDKKNKPACAAQLLQFLEQLCAPSCKKQEGQI</sequence>
<dbReference type="HOGENOM" id="CLU_179866_0_0_3"/>
<dbReference type="OrthoDB" id="9852470at2"/>
<dbReference type="Proteomes" id="UP000008206">
    <property type="component" value="Chromosome"/>
</dbReference>
<proteinExistence type="predicted"/>
<dbReference type="AlphaFoldDB" id="E0U8A8"/>
<dbReference type="eggNOG" id="ENOG503218T">
    <property type="taxonomic scope" value="Bacteria"/>
</dbReference>